<sequence length="111" mass="11347">MLSPSHGGGEGAAPLPAPGSFPVTPLAASTPTNSSTTLGHQGDDQLGPHPRWGGVVCKPALARDGRVGLKLQTFRLRLAGRRCIQGGTVAATTYSSDVAMNAETEQKDNPG</sequence>
<feature type="compositionally biased region" description="Gly residues" evidence="1">
    <location>
        <begin position="1"/>
        <end position="11"/>
    </location>
</feature>
<accession>A0A5N6NZ01</accession>
<reference evidence="2 3" key="1">
    <citation type="submission" date="2019-05" db="EMBL/GenBank/DDBJ databases">
        <title>Mikania micrantha, genome provides insights into the molecular mechanism of rapid growth.</title>
        <authorList>
            <person name="Liu B."/>
        </authorList>
    </citation>
    <scope>NUCLEOTIDE SEQUENCE [LARGE SCALE GENOMIC DNA]</scope>
    <source>
        <strain evidence="2">NLD-2019</strain>
        <tissue evidence="2">Leaf</tissue>
    </source>
</reference>
<dbReference type="AlphaFoldDB" id="A0A5N6NZ01"/>
<comment type="caution">
    <text evidence="2">The sequence shown here is derived from an EMBL/GenBank/DDBJ whole genome shotgun (WGS) entry which is preliminary data.</text>
</comment>
<proteinExistence type="predicted"/>
<organism evidence="2 3">
    <name type="scientific">Mikania micrantha</name>
    <name type="common">bitter vine</name>
    <dbReference type="NCBI Taxonomy" id="192012"/>
    <lineage>
        <taxon>Eukaryota</taxon>
        <taxon>Viridiplantae</taxon>
        <taxon>Streptophyta</taxon>
        <taxon>Embryophyta</taxon>
        <taxon>Tracheophyta</taxon>
        <taxon>Spermatophyta</taxon>
        <taxon>Magnoliopsida</taxon>
        <taxon>eudicotyledons</taxon>
        <taxon>Gunneridae</taxon>
        <taxon>Pentapetalae</taxon>
        <taxon>asterids</taxon>
        <taxon>campanulids</taxon>
        <taxon>Asterales</taxon>
        <taxon>Asteraceae</taxon>
        <taxon>Asteroideae</taxon>
        <taxon>Heliantheae alliance</taxon>
        <taxon>Eupatorieae</taxon>
        <taxon>Mikania</taxon>
    </lineage>
</organism>
<evidence type="ECO:0000313" key="3">
    <source>
        <dbReference type="Proteomes" id="UP000326396"/>
    </source>
</evidence>
<feature type="region of interest" description="Disordered" evidence="1">
    <location>
        <begin position="1"/>
        <end position="53"/>
    </location>
</feature>
<protein>
    <submittedName>
        <fullName evidence="2">Uncharacterized protein</fullName>
    </submittedName>
</protein>
<gene>
    <name evidence="2" type="ORF">E3N88_16041</name>
</gene>
<name>A0A5N6NZ01_9ASTR</name>
<evidence type="ECO:0000313" key="2">
    <source>
        <dbReference type="EMBL" id="KAD5508338.1"/>
    </source>
</evidence>
<dbReference type="Proteomes" id="UP000326396">
    <property type="component" value="Linkage Group LG16"/>
</dbReference>
<keyword evidence="3" id="KW-1185">Reference proteome</keyword>
<evidence type="ECO:0000256" key="1">
    <source>
        <dbReference type="SAM" id="MobiDB-lite"/>
    </source>
</evidence>
<dbReference type="EMBL" id="SZYD01000008">
    <property type="protein sequence ID" value="KAD5508338.1"/>
    <property type="molecule type" value="Genomic_DNA"/>
</dbReference>
<feature type="compositionally biased region" description="Polar residues" evidence="1">
    <location>
        <begin position="27"/>
        <end position="39"/>
    </location>
</feature>